<reference evidence="1" key="1">
    <citation type="submission" date="2020-09" db="EMBL/GenBank/DDBJ databases">
        <title>Genome-Enabled Discovery of Anthraquinone Biosynthesis in Senna tora.</title>
        <authorList>
            <person name="Kang S.-H."/>
            <person name="Pandey R.P."/>
            <person name="Lee C.-M."/>
            <person name="Sim J.-S."/>
            <person name="Jeong J.-T."/>
            <person name="Choi B.-S."/>
            <person name="Jung M."/>
            <person name="Ginzburg D."/>
            <person name="Zhao K."/>
            <person name="Won S.Y."/>
            <person name="Oh T.-J."/>
            <person name="Yu Y."/>
            <person name="Kim N.-H."/>
            <person name="Lee O.R."/>
            <person name="Lee T.-H."/>
            <person name="Bashyal P."/>
            <person name="Kim T.-S."/>
            <person name="Lee W.-H."/>
            <person name="Kawkins C."/>
            <person name="Kim C.-K."/>
            <person name="Kim J.S."/>
            <person name="Ahn B.O."/>
            <person name="Rhee S.Y."/>
            <person name="Sohng J.K."/>
        </authorList>
    </citation>
    <scope>NUCLEOTIDE SEQUENCE</scope>
    <source>
        <tissue evidence="1">Leaf</tissue>
    </source>
</reference>
<dbReference type="AlphaFoldDB" id="A0A834TVE8"/>
<proteinExistence type="predicted"/>
<keyword evidence="2" id="KW-1185">Reference proteome</keyword>
<dbReference type="Proteomes" id="UP000634136">
    <property type="component" value="Unassembled WGS sequence"/>
</dbReference>
<accession>A0A834TVE8</accession>
<gene>
    <name evidence="1" type="ORF">G2W53_020409</name>
</gene>
<comment type="caution">
    <text evidence="1">The sequence shown here is derived from an EMBL/GenBank/DDBJ whole genome shotgun (WGS) entry which is preliminary data.</text>
</comment>
<sequence>MGHREEEPKTDKQAIQIKIQYPSLTTI</sequence>
<organism evidence="1 2">
    <name type="scientific">Senna tora</name>
    <dbReference type="NCBI Taxonomy" id="362788"/>
    <lineage>
        <taxon>Eukaryota</taxon>
        <taxon>Viridiplantae</taxon>
        <taxon>Streptophyta</taxon>
        <taxon>Embryophyta</taxon>
        <taxon>Tracheophyta</taxon>
        <taxon>Spermatophyta</taxon>
        <taxon>Magnoliopsida</taxon>
        <taxon>eudicotyledons</taxon>
        <taxon>Gunneridae</taxon>
        <taxon>Pentapetalae</taxon>
        <taxon>rosids</taxon>
        <taxon>fabids</taxon>
        <taxon>Fabales</taxon>
        <taxon>Fabaceae</taxon>
        <taxon>Caesalpinioideae</taxon>
        <taxon>Cassia clade</taxon>
        <taxon>Senna</taxon>
    </lineage>
</organism>
<dbReference type="EMBL" id="JAAIUW010000006">
    <property type="protein sequence ID" value="KAF7829245.1"/>
    <property type="molecule type" value="Genomic_DNA"/>
</dbReference>
<evidence type="ECO:0000313" key="1">
    <source>
        <dbReference type="EMBL" id="KAF7829245.1"/>
    </source>
</evidence>
<evidence type="ECO:0000313" key="2">
    <source>
        <dbReference type="Proteomes" id="UP000634136"/>
    </source>
</evidence>
<name>A0A834TVE8_9FABA</name>
<protein>
    <submittedName>
        <fullName evidence="1">Uncharacterized protein</fullName>
    </submittedName>
</protein>